<dbReference type="Proteomes" id="UP000199668">
    <property type="component" value="Unassembled WGS sequence"/>
</dbReference>
<dbReference type="AlphaFoldDB" id="A0A1I4N967"/>
<feature type="domain" description="DUF1468" evidence="2">
    <location>
        <begin position="10"/>
        <end position="150"/>
    </location>
</feature>
<proteinExistence type="predicted"/>
<evidence type="ECO:0000313" key="3">
    <source>
        <dbReference type="EMBL" id="SFM12092.1"/>
    </source>
</evidence>
<organism evidence="3 4">
    <name type="scientific">Salibacterium qingdaonense</name>
    <dbReference type="NCBI Taxonomy" id="266892"/>
    <lineage>
        <taxon>Bacteria</taxon>
        <taxon>Bacillati</taxon>
        <taxon>Bacillota</taxon>
        <taxon>Bacilli</taxon>
        <taxon>Bacillales</taxon>
        <taxon>Bacillaceae</taxon>
    </lineage>
</organism>
<evidence type="ECO:0000313" key="4">
    <source>
        <dbReference type="Proteomes" id="UP000199668"/>
    </source>
</evidence>
<accession>A0A1I4N967</accession>
<protein>
    <submittedName>
        <fullName evidence="3">Tripartite tricarboxylate transporter TctB family protein</fullName>
    </submittedName>
</protein>
<dbReference type="EMBL" id="FOTY01000016">
    <property type="protein sequence ID" value="SFM12092.1"/>
    <property type="molecule type" value="Genomic_DNA"/>
</dbReference>
<sequence>MASKERYIWLFLFMIGVLTWKVLIPTQVQVNQNSSTYGPAFFPNVLAVAVIIISALSFIGTFTKKSEHREEIKEKDEEKGSKWIGIIVFIIMAAYVYIIETIHYIPATIISMLLIMWVLSVRKWYLYVLMVGIIFLVQYIFEKLLYIQLP</sequence>
<name>A0A1I4N967_9BACI</name>
<dbReference type="OrthoDB" id="2969509at2"/>
<dbReference type="InterPro" id="IPR009936">
    <property type="entry name" value="DUF1468"/>
</dbReference>
<dbReference type="RefSeq" id="WP_090927309.1">
    <property type="nucleotide sequence ID" value="NZ_FOTY01000016.1"/>
</dbReference>
<evidence type="ECO:0000256" key="1">
    <source>
        <dbReference type="SAM" id="Phobius"/>
    </source>
</evidence>
<keyword evidence="1" id="KW-0472">Membrane</keyword>
<reference evidence="3 4" key="1">
    <citation type="submission" date="2016-10" db="EMBL/GenBank/DDBJ databases">
        <authorList>
            <person name="de Groot N.N."/>
        </authorList>
    </citation>
    <scope>NUCLEOTIDE SEQUENCE [LARGE SCALE GENOMIC DNA]</scope>
    <source>
        <strain evidence="3 4">CGMCC 1.6134</strain>
    </source>
</reference>
<dbReference type="STRING" id="266892.SAMN04488054_11617"/>
<keyword evidence="4" id="KW-1185">Reference proteome</keyword>
<feature type="transmembrane region" description="Helical" evidence="1">
    <location>
        <begin position="80"/>
        <end position="98"/>
    </location>
</feature>
<keyword evidence="1" id="KW-1133">Transmembrane helix</keyword>
<feature type="transmembrane region" description="Helical" evidence="1">
    <location>
        <begin position="40"/>
        <end position="59"/>
    </location>
</feature>
<dbReference type="Pfam" id="PF07331">
    <property type="entry name" value="TctB"/>
    <property type="match status" value="1"/>
</dbReference>
<evidence type="ECO:0000259" key="2">
    <source>
        <dbReference type="Pfam" id="PF07331"/>
    </source>
</evidence>
<feature type="transmembrane region" description="Helical" evidence="1">
    <location>
        <begin position="124"/>
        <end position="141"/>
    </location>
</feature>
<keyword evidence="1" id="KW-0812">Transmembrane</keyword>
<feature type="transmembrane region" description="Helical" evidence="1">
    <location>
        <begin position="7"/>
        <end position="28"/>
    </location>
</feature>
<gene>
    <name evidence="3" type="ORF">SAMN04488054_11617</name>
</gene>